<dbReference type="InterPro" id="IPR001347">
    <property type="entry name" value="SIS_dom"/>
</dbReference>
<feature type="domain" description="HTH rpiR-type" evidence="5">
    <location>
        <begin position="15"/>
        <end position="91"/>
    </location>
</feature>
<dbReference type="SUPFAM" id="SSF46689">
    <property type="entry name" value="Homeodomain-like"/>
    <property type="match status" value="1"/>
</dbReference>
<protein>
    <recommendedName>
        <fullName evidence="9">MurR/RpiR family transcriptional regulator</fullName>
    </recommendedName>
</protein>
<evidence type="ECO:0000313" key="7">
    <source>
        <dbReference type="EMBL" id="GGB45942.1"/>
    </source>
</evidence>
<accession>A0ABQ1INV0</accession>
<reference evidence="8" key="1">
    <citation type="journal article" date="2019" name="Int. J. Syst. Evol. Microbiol.">
        <title>The Global Catalogue of Microorganisms (GCM) 10K type strain sequencing project: providing services to taxonomists for standard genome sequencing and annotation.</title>
        <authorList>
            <consortium name="The Broad Institute Genomics Platform"/>
            <consortium name="The Broad Institute Genome Sequencing Center for Infectious Disease"/>
            <person name="Wu L."/>
            <person name="Ma J."/>
        </authorList>
    </citation>
    <scope>NUCLEOTIDE SEQUENCE [LARGE SCALE GENOMIC DNA]</scope>
    <source>
        <strain evidence="8">CGMCC 1.10188</strain>
    </source>
</reference>
<evidence type="ECO:0000259" key="5">
    <source>
        <dbReference type="PROSITE" id="PS51071"/>
    </source>
</evidence>
<keyword evidence="2" id="KW-0238">DNA-binding</keyword>
<gene>
    <name evidence="7" type="ORF">GCM10011505_28950</name>
</gene>
<proteinExistence type="predicted"/>
<keyword evidence="1" id="KW-0805">Transcription regulation</keyword>
<evidence type="ECO:0000256" key="3">
    <source>
        <dbReference type="ARBA" id="ARBA00023163"/>
    </source>
</evidence>
<feature type="region of interest" description="Disordered" evidence="4">
    <location>
        <begin position="306"/>
        <end position="332"/>
    </location>
</feature>
<dbReference type="Pfam" id="PF01418">
    <property type="entry name" value="HTH_6"/>
    <property type="match status" value="1"/>
</dbReference>
<evidence type="ECO:0000259" key="6">
    <source>
        <dbReference type="PROSITE" id="PS51464"/>
    </source>
</evidence>
<dbReference type="Gene3D" id="3.40.50.10490">
    <property type="entry name" value="Glucose-6-phosphate isomerase like protein, domain 1"/>
    <property type="match status" value="1"/>
</dbReference>
<dbReference type="EMBL" id="BMDZ01000034">
    <property type="protein sequence ID" value="GGB45942.1"/>
    <property type="molecule type" value="Genomic_DNA"/>
</dbReference>
<dbReference type="InterPro" id="IPR046348">
    <property type="entry name" value="SIS_dom_sf"/>
</dbReference>
<evidence type="ECO:0000256" key="4">
    <source>
        <dbReference type="SAM" id="MobiDB-lite"/>
    </source>
</evidence>
<organism evidence="7 8">
    <name type="scientific">Tistrella bauzanensis</name>
    <dbReference type="NCBI Taxonomy" id="657419"/>
    <lineage>
        <taxon>Bacteria</taxon>
        <taxon>Pseudomonadati</taxon>
        <taxon>Pseudomonadota</taxon>
        <taxon>Alphaproteobacteria</taxon>
        <taxon>Geminicoccales</taxon>
        <taxon>Geminicoccaceae</taxon>
        <taxon>Tistrella</taxon>
    </lineage>
</organism>
<dbReference type="PROSITE" id="PS51071">
    <property type="entry name" value="HTH_RPIR"/>
    <property type="match status" value="1"/>
</dbReference>
<evidence type="ECO:0000313" key="8">
    <source>
        <dbReference type="Proteomes" id="UP000603352"/>
    </source>
</evidence>
<dbReference type="PANTHER" id="PTHR30514:SF18">
    <property type="entry name" value="RPIR-FAMILY TRANSCRIPTIONAL REGULATOR"/>
    <property type="match status" value="1"/>
</dbReference>
<dbReference type="InterPro" id="IPR035472">
    <property type="entry name" value="RpiR-like_SIS"/>
</dbReference>
<dbReference type="Proteomes" id="UP000603352">
    <property type="component" value="Unassembled WGS sequence"/>
</dbReference>
<dbReference type="InterPro" id="IPR000281">
    <property type="entry name" value="HTH_RpiR"/>
</dbReference>
<dbReference type="CDD" id="cd05013">
    <property type="entry name" value="SIS_RpiR"/>
    <property type="match status" value="1"/>
</dbReference>
<dbReference type="PROSITE" id="PS51464">
    <property type="entry name" value="SIS"/>
    <property type="match status" value="1"/>
</dbReference>
<dbReference type="Gene3D" id="1.10.10.10">
    <property type="entry name" value="Winged helix-like DNA-binding domain superfamily/Winged helix DNA-binding domain"/>
    <property type="match status" value="1"/>
</dbReference>
<dbReference type="SUPFAM" id="SSF53697">
    <property type="entry name" value="SIS domain"/>
    <property type="match status" value="1"/>
</dbReference>
<feature type="domain" description="SIS" evidence="6">
    <location>
        <begin position="142"/>
        <end position="284"/>
    </location>
</feature>
<name>A0ABQ1INV0_9PROT</name>
<dbReference type="PANTHER" id="PTHR30514">
    <property type="entry name" value="GLUCOKINASE"/>
    <property type="match status" value="1"/>
</dbReference>
<keyword evidence="8" id="KW-1185">Reference proteome</keyword>
<comment type="caution">
    <text evidence="7">The sequence shown here is derived from an EMBL/GenBank/DDBJ whole genome shotgun (WGS) entry which is preliminary data.</text>
</comment>
<dbReference type="InterPro" id="IPR047640">
    <property type="entry name" value="RpiR-like"/>
</dbReference>
<dbReference type="RefSeq" id="WP_188579094.1">
    <property type="nucleotide sequence ID" value="NZ_BMDZ01000034.1"/>
</dbReference>
<dbReference type="Pfam" id="PF01380">
    <property type="entry name" value="SIS"/>
    <property type="match status" value="1"/>
</dbReference>
<keyword evidence="3" id="KW-0804">Transcription</keyword>
<evidence type="ECO:0000256" key="2">
    <source>
        <dbReference type="ARBA" id="ARBA00023125"/>
    </source>
</evidence>
<sequence length="332" mass="34088">MTAPDAPDPEARDPDTVLARIAGALDDLSPQLRRAARHLLDHPDRVAVVSMRRLADEAGVVPASFVRLAERLGFAGFTDLAAVFRARLVAAGAGGYADRARRLHRIAAPGEPAALIAGYLAADRANLDRTLSDDRVPALAAAATALAGARRVVVVGQRKCHVLGFYLAYALDLVRPGVVLAGDAAGLLPDALRGLGAGDVLVAVTIARYARSTRDAAVFAAGAGATVIAITDSPDAPVAAYAGHVLTMAHDGPGVFRSLTGGLALSQALVGLVAVAGGTAADDRVAAAEAHLDGFRTFVDGGAQWPVGRRRMRRNDRSTAGPAGNQGQTSPE</sequence>
<dbReference type="InterPro" id="IPR036388">
    <property type="entry name" value="WH-like_DNA-bd_sf"/>
</dbReference>
<evidence type="ECO:0000256" key="1">
    <source>
        <dbReference type="ARBA" id="ARBA00023015"/>
    </source>
</evidence>
<dbReference type="InterPro" id="IPR009057">
    <property type="entry name" value="Homeodomain-like_sf"/>
</dbReference>
<evidence type="ECO:0008006" key="9">
    <source>
        <dbReference type="Google" id="ProtNLM"/>
    </source>
</evidence>